<organism evidence="1">
    <name type="scientific">Schistosoma japonicum</name>
    <name type="common">Blood fluke</name>
    <dbReference type="NCBI Taxonomy" id="6182"/>
    <lineage>
        <taxon>Eukaryota</taxon>
        <taxon>Metazoa</taxon>
        <taxon>Spiralia</taxon>
        <taxon>Lophotrochozoa</taxon>
        <taxon>Platyhelminthes</taxon>
        <taxon>Trematoda</taxon>
        <taxon>Digenea</taxon>
        <taxon>Strigeidida</taxon>
        <taxon>Schistosomatoidea</taxon>
        <taxon>Schistosomatidae</taxon>
        <taxon>Schistosoma</taxon>
    </lineage>
</organism>
<sequence length="51" mass="5214">MTLNTPGGKPASLNKAAKYNADNGVCSAGFNTTVHPAHKHGVILIILKANG</sequence>
<dbReference type="EMBL" id="AY810489">
    <property type="protein sequence ID" value="AAX26378.1"/>
    <property type="molecule type" value="mRNA"/>
</dbReference>
<evidence type="ECO:0000313" key="1">
    <source>
        <dbReference type="EMBL" id="AAX26378.1"/>
    </source>
</evidence>
<reference evidence="1" key="1">
    <citation type="submission" date="2005-03" db="EMBL/GenBank/DDBJ databases">
        <authorList>
            <person name="Han Z."/>
        </authorList>
    </citation>
    <scope>NUCLEOTIDE SEQUENCE</scope>
</reference>
<proteinExistence type="evidence at transcript level"/>
<dbReference type="AlphaFoldDB" id="Q5C1U7"/>
<name>Q5C1U7_SCHJA</name>
<reference evidence="1" key="2">
    <citation type="journal article" date="2006" name="PLoS Pathog.">
        <title>New perspectives on host-parasite interplay by comparative transcriptomic and proteomic analyses of Schistosoma japonicum.</title>
        <authorList>
            <person name="Liu F."/>
            <person name="Lu J."/>
            <person name="Hu W."/>
            <person name="Wang S.Y."/>
            <person name="Cui S.J."/>
            <person name="Chi M."/>
            <person name="Yan Q."/>
            <person name="Wang X.R."/>
            <person name="Song H.D."/>
            <person name="Xu X.N."/>
            <person name="Wang J.J."/>
            <person name="Zhang X.L."/>
            <person name="Zhang X."/>
            <person name="Wang Z.Q."/>
            <person name="Xue C.L."/>
            <person name="Brindley P.J."/>
            <person name="McManus D.P."/>
            <person name="Yang P.Y."/>
            <person name="Feng Z."/>
            <person name="Chen Z."/>
            <person name="Han Z.G."/>
        </authorList>
    </citation>
    <scope>NUCLEOTIDE SEQUENCE</scope>
</reference>
<protein>
    <submittedName>
        <fullName evidence="1">Uncharacterized protein</fullName>
    </submittedName>
</protein>
<accession>Q5C1U7</accession>